<name>A0A8C8SBE5_9SAUR</name>
<dbReference type="SUPFAM" id="SSF58113">
    <property type="entry name" value="Apolipoprotein A-I"/>
    <property type="match status" value="1"/>
</dbReference>
<dbReference type="GO" id="GO:0033344">
    <property type="term" value="P:cholesterol efflux"/>
    <property type="evidence" value="ECO:0007669"/>
    <property type="project" value="TreeGrafter"/>
</dbReference>
<evidence type="ECO:0000256" key="2">
    <source>
        <dbReference type="ARBA" id="ARBA00008788"/>
    </source>
</evidence>
<comment type="subunit">
    <text evidence="3">Homodimer.</text>
</comment>
<dbReference type="PANTHER" id="PTHR18976">
    <property type="entry name" value="APOLIPOPROTEIN"/>
    <property type="match status" value="1"/>
</dbReference>
<evidence type="ECO:0000256" key="1">
    <source>
        <dbReference type="ARBA" id="ARBA00004613"/>
    </source>
</evidence>
<dbReference type="InterPro" id="IPR050163">
    <property type="entry name" value="Apolipoprotein_A1/A4/E"/>
</dbReference>
<protein>
    <recommendedName>
        <fullName evidence="11">Apolipoprotein A-IV</fullName>
    </recommendedName>
    <alternativeName>
        <fullName evidence="12">Apolipoprotein A4</fullName>
    </alternativeName>
</protein>
<keyword evidence="14" id="KW-1185">Reference proteome</keyword>
<dbReference type="GO" id="GO:0005543">
    <property type="term" value="F:phospholipid binding"/>
    <property type="evidence" value="ECO:0007669"/>
    <property type="project" value="TreeGrafter"/>
</dbReference>
<keyword evidence="7" id="KW-0732">Signal</keyword>
<dbReference type="GO" id="GO:0033700">
    <property type="term" value="P:phospholipid efflux"/>
    <property type="evidence" value="ECO:0007669"/>
    <property type="project" value="TreeGrafter"/>
</dbReference>
<sequence length="308" mass="34216">MLAGALSRVQDHLVNACPAGKAALSLSWTGPMETASCGGSFHPTGCQAASFSEEPTPKHEQVREAFWAYVAKADWSGRGGAGLDLFLRPLISWGPARAPFPSQPCLAPHSSRISHSLAAASTYSSELQKQLPPVTREIVARLSKDTELLAQRTTGDLWDVSQRAQPYMEELQQTVQQSIAELHAGLTPYAEGLLEQQEQHTKTLRHSLVAGTQKLSQKLQQSLEELRGQLGPYTQELSGQLQRWVPDFQQGLEPYMQQLQGSLSQSVQHSRRNLQPYAEDLRQTLDPHAEDLQRRLGSLWASFWQPFQ</sequence>
<evidence type="ECO:0000256" key="8">
    <source>
        <dbReference type="ARBA" id="ARBA00022737"/>
    </source>
</evidence>
<dbReference type="Gene3D" id="1.20.120.20">
    <property type="entry name" value="Apolipoprotein"/>
    <property type="match status" value="1"/>
</dbReference>
<evidence type="ECO:0000256" key="10">
    <source>
        <dbReference type="ARBA" id="ARBA00037735"/>
    </source>
</evidence>
<evidence type="ECO:0000256" key="11">
    <source>
        <dbReference type="ARBA" id="ARBA00041197"/>
    </source>
</evidence>
<keyword evidence="6" id="KW-0964">Secreted</keyword>
<dbReference type="Pfam" id="PF01442">
    <property type="entry name" value="Apolipoprotein"/>
    <property type="match status" value="1"/>
</dbReference>
<dbReference type="GO" id="GO:0042157">
    <property type="term" value="P:lipoprotein metabolic process"/>
    <property type="evidence" value="ECO:0007669"/>
    <property type="project" value="InterPro"/>
</dbReference>
<keyword evidence="4" id="KW-0813">Transport</keyword>
<dbReference type="GO" id="GO:0034364">
    <property type="term" value="C:high-density lipoprotein particle"/>
    <property type="evidence" value="ECO:0007669"/>
    <property type="project" value="TreeGrafter"/>
</dbReference>
<reference evidence="13" key="2">
    <citation type="submission" date="2025-09" db="UniProtKB">
        <authorList>
            <consortium name="Ensembl"/>
        </authorList>
    </citation>
    <scope>IDENTIFICATION</scope>
</reference>
<evidence type="ECO:0000313" key="14">
    <source>
        <dbReference type="Proteomes" id="UP000694393"/>
    </source>
</evidence>
<dbReference type="GO" id="GO:0008203">
    <property type="term" value="P:cholesterol metabolic process"/>
    <property type="evidence" value="ECO:0007669"/>
    <property type="project" value="TreeGrafter"/>
</dbReference>
<organism evidence="13 14">
    <name type="scientific">Pelusios castaneus</name>
    <name type="common">West African mud turtle</name>
    <dbReference type="NCBI Taxonomy" id="367368"/>
    <lineage>
        <taxon>Eukaryota</taxon>
        <taxon>Metazoa</taxon>
        <taxon>Chordata</taxon>
        <taxon>Craniata</taxon>
        <taxon>Vertebrata</taxon>
        <taxon>Euteleostomi</taxon>
        <taxon>Archelosauria</taxon>
        <taxon>Testudinata</taxon>
        <taxon>Testudines</taxon>
        <taxon>Pleurodira</taxon>
        <taxon>Pelomedusidae</taxon>
        <taxon>Pelusios</taxon>
    </lineage>
</organism>
<dbReference type="Ensembl" id="ENSPCET00000017678.1">
    <property type="protein sequence ID" value="ENSPCEP00000017077.1"/>
    <property type="gene ID" value="ENSPCEG00000013430.1"/>
</dbReference>
<evidence type="ECO:0000256" key="3">
    <source>
        <dbReference type="ARBA" id="ARBA00011738"/>
    </source>
</evidence>
<dbReference type="Proteomes" id="UP000694393">
    <property type="component" value="Unplaced"/>
</dbReference>
<dbReference type="GO" id="GO:0042627">
    <property type="term" value="C:chylomicron"/>
    <property type="evidence" value="ECO:0007669"/>
    <property type="project" value="UniProtKB-KW"/>
</dbReference>
<dbReference type="GO" id="GO:1903561">
    <property type="term" value="C:extracellular vesicle"/>
    <property type="evidence" value="ECO:0007669"/>
    <property type="project" value="TreeGrafter"/>
</dbReference>
<dbReference type="PANTHER" id="PTHR18976:SF1">
    <property type="entry name" value="APOLIPOPROTEIN A-IV"/>
    <property type="match status" value="1"/>
</dbReference>
<evidence type="ECO:0000256" key="7">
    <source>
        <dbReference type="ARBA" id="ARBA00022729"/>
    </source>
</evidence>
<accession>A0A8C8SBE5</accession>
<reference evidence="13" key="1">
    <citation type="submission" date="2025-08" db="UniProtKB">
        <authorList>
            <consortium name="Ensembl"/>
        </authorList>
    </citation>
    <scope>IDENTIFICATION</scope>
</reference>
<comment type="subcellular location">
    <subcellularLocation>
        <location evidence="1">Secreted</location>
    </subcellularLocation>
</comment>
<evidence type="ECO:0000256" key="12">
    <source>
        <dbReference type="ARBA" id="ARBA00042591"/>
    </source>
</evidence>
<dbReference type="GO" id="GO:0055090">
    <property type="term" value="P:acylglycerol homeostasis"/>
    <property type="evidence" value="ECO:0007669"/>
    <property type="project" value="TreeGrafter"/>
</dbReference>
<dbReference type="AlphaFoldDB" id="A0A8C8SBE5"/>
<evidence type="ECO:0000313" key="13">
    <source>
        <dbReference type="Ensembl" id="ENSPCEP00000017077.1"/>
    </source>
</evidence>
<keyword evidence="8" id="KW-0677">Repeat</keyword>
<dbReference type="InterPro" id="IPR000074">
    <property type="entry name" value="ApoA_E"/>
</dbReference>
<keyword evidence="9" id="KW-0445">Lipid transport</keyword>
<dbReference type="GO" id="GO:0034362">
    <property type="term" value="C:low-density lipoprotein particle"/>
    <property type="evidence" value="ECO:0007669"/>
    <property type="project" value="TreeGrafter"/>
</dbReference>
<dbReference type="GO" id="GO:0034361">
    <property type="term" value="C:very-low-density lipoprotein particle"/>
    <property type="evidence" value="ECO:0007669"/>
    <property type="project" value="TreeGrafter"/>
</dbReference>
<keyword evidence="5" id="KW-0162">Chylomicron</keyword>
<evidence type="ECO:0000256" key="5">
    <source>
        <dbReference type="ARBA" id="ARBA00022513"/>
    </source>
</evidence>
<dbReference type="Gene3D" id="1.20.5.1230">
    <property type="entry name" value="Apolipoprotein A-I"/>
    <property type="match status" value="1"/>
</dbReference>
<comment type="similarity">
    <text evidence="2">Belongs to the apolipoprotein A1/A4/E family.</text>
</comment>
<proteinExistence type="inferred from homology"/>
<comment type="function">
    <text evidence="10">May have a role in chylomicrons and VLDL secretion and catabolism. Required for efficient activation of lipoprotein lipase by ApoC-II; potent activator of LCAT. Apoa-IV is a major component of HDL and chylomicrons.</text>
</comment>
<dbReference type="GO" id="GO:0060228">
    <property type="term" value="F:phosphatidylcholine-sterol O-acyltransferase activator activity"/>
    <property type="evidence" value="ECO:0007669"/>
    <property type="project" value="TreeGrafter"/>
</dbReference>
<dbReference type="GO" id="GO:0120020">
    <property type="term" value="F:cholesterol transfer activity"/>
    <property type="evidence" value="ECO:0007669"/>
    <property type="project" value="TreeGrafter"/>
</dbReference>
<evidence type="ECO:0000256" key="9">
    <source>
        <dbReference type="ARBA" id="ARBA00023055"/>
    </source>
</evidence>
<evidence type="ECO:0000256" key="6">
    <source>
        <dbReference type="ARBA" id="ARBA00022525"/>
    </source>
</evidence>
<evidence type="ECO:0000256" key="4">
    <source>
        <dbReference type="ARBA" id="ARBA00022448"/>
    </source>
</evidence>